<organism evidence="1 2">
    <name type="scientific">Phyllosticta citrichinensis</name>
    <dbReference type="NCBI Taxonomy" id="1130410"/>
    <lineage>
        <taxon>Eukaryota</taxon>
        <taxon>Fungi</taxon>
        <taxon>Dikarya</taxon>
        <taxon>Ascomycota</taxon>
        <taxon>Pezizomycotina</taxon>
        <taxon>Dothideomycetes</taxon>
        <taxon>Dothideomycetes incertae sedis</taxon>
        <taxon>Botryosphaeriales</taxon>
        <taxon>Phyllostictaceae</taxon>
        <taxon>Phyllosticta</taxon>
    </lineage>
</organism>
<name>A0ABR1Y4S2_9PEZI</name>
<dbReference type="EMBL" id="JBBWUH010000002">
    <property type="protein sequence ID" value="KAK8176180.1"/>
    <property type="molecule type" value="Genomic_DNA"/>
</dbReference>
<sequence length="74" mass="8215">MSLKDLHPGGLYIILFVQDSPPELDQFHWGLYVHIDENKGGTKHHIKGLLSGGWIPDRGVTMGVFKSSLLVGLF</sequence>
<evidence type="ECO:0000313" key="2">
    <source>
        <dbReference type="Proteomes" id="UP001456524"/>
    </source>
</evidence>
<evidence type="ECO:0000313" key="1">
    <source>
        <dbReference type="EMBL" id="KAK8176180.1"/>
    </source>
</evidence>
<reference evidence="1 2" key="1">
    <citation type="journal article" date="2022" name="G3 (Bethesda)">
        <title>Enemy or ally: a genomic approach to elucidate the lifestyle of Phyllosticta citrichinaensis.</title>
        <authorList>
            <person name="Buijs V.A."/>
            <person name="Groenewald J.Z."/>
            <person name="Haridas S."/>
            <person name="LaButti K.M."/>
            <person name="Lipzen A."/>
            <person name="Martin F.M."/>
            <person name="Barry K."/>
            <person name="Grigoriev I.V."/>
            <person name="Crous P.W."/>
            <person name="Seidl M.F."/>
        </authorList>
    </citation>
    <scope>NUCLEOTIDE SEQUENCE [LARGE SCALE GENOMIC DNA]</scope>
    <source>
        <strain evidence="1 2">CBS 129764</strain>
    </source>
</reference>
<proteinExistence type="predicted"/>
<comment type="caution">
    <text evidence="1">The sequence shown here is derived from an EMBL/GenBank/DDBJ whole genome shotgun (WGS) entry which is preliminary data.</text>
</comment>
<dbReference type="Proteomes" id="UP001456524">
    <property type="component" value="Unassembled WGS sequence"/>
</dbReference>
<gene>
    <name evidence="1" type="ORF">IWX90DRAFT_484137</name>
</gene>
<keyword evidence="2" id="KW-1185">Reference proteome</keyword>
<accession>A0ABR1Y4S2</accession>
<protein>
    <submittedName>
        <fullName evidence="1">Uncharacterized protein</fullName>
    </submittedName>
</protein>